<evidence type="ECO:0000313" key="11">
    <source>
        <dbReference type="Proteomes" id="UP001152797"/>
    </source>
</evidence>
<dbReference type="InterPro" id="IPR027359">
    <property type="entry name" value="Volt_channel_dom_sf"/>
</dbReference>
<dbReference type="GO" id="GO:0001518">
    <property type="term" value="C:voltage-gated sodium channel complex"/>
    <property type="evidence" value="ECO:0007669"/>
    <property type="project" value="TreeGrafter"/>
</dbReference>
<proteinExistence type="predicted"/>
<evidence type="ECO:0000313" key="9">
    <source>
        <dbReference type="EMBL" id="CAI3973132.1"/>
    </source>
</evidence>
<comment type="caution">
    <text evidence="9">The sequence shown here is derived from an EMBL/GenBank/DDBJ whole genome shotgun (WGS) entry which is preliminary data.</text>
</comment>
<protein>
    <submittedName>
        <fullName evidence="10">Sodium channel protein type 11 subunit alpha</fullName>
    </submittedName>
</protein>
<feature type="compositionally biased region" description="Basic and acidic residues" evidence="6">
    <location>
        <begin position="523"/>
        <end position="535"/>
    </location>
</feature>
<dbReference type="InterPro" id="IPR018247">
    <property type="entry name" value="EF_Hand_1_Ca_BS"/>
</dbReference>
<keyword evidence="11" id="KW-1185">Reference proteome</keyword>
<comment type="subcellular location">
    <subcellularLocation>
        <location evidence="1">Membrane</location>
        <topology evidence="1">Multi-pass membrane protein</topology>
    </subcellularLocation>
</comment>
<keyword evidence="10" id="KW-0406">Ion transport</keyword>
<feature type="compositionally biased region" description="Basic residues" evidence="6">
    <location>
        <begin position="501"/>
        <end position="510"/>
    </location>
</feature>
<evidence type="ECO:0000256" key="2">
    <source>
        <dbReference type="ARBA" id="ARBA00022692"/>
    </source>
</evidence>
<accession>A0A9P1FGM8</accession>
<reference evidence="10 11" key="2">
    <citation type="submission" date="2024-05" db="EMBL/GenBank/DDBJ databases">
        <authorList>
            <person name="Chen Y."/>
            <person name="Shah S."/>
            <person name="Dougan E. K."/>
            <person name="Thang M."/>
            <person name="Chan C."/>
        </authorList>
    </citation>
    <scope>NUCLEOTIDE SEQUENCE [LARGE SCALE GENOMIC DNA]</scope>
</reference>
<evidence type="ECO:0000256" key="7">
    <source>
        <dbReference type="SAM" id="Phobius"/>
    </source>
</evidence>
<evidence type="ECO:0000256" key="1">
    <source>
        <dbReference type="ARBA" id="ARBA00004141"/>
    </source>
</evidence>
<feature type="transmembrane region" description="Helical" evidence="7">
    <location>
        <begin position="157"/>
        <end position="177"/>
    </location>
</feature>
<dbReference type="Proteomes" id="UP001152797">
    <property type="component" value="Unassembled WGS sequence"/>
</dbReference>
<feature type="transmembrane region" description="Helical" evidence="7">
    <location>
        <begin position="213"/>
        <end position="235"/>
    </location>
</feature>
<keyword evidence="10" id="KW-0407">Ion channel</keyword>
<dbReference type="EMBL" id="CAMXCT030000055">
    <property type="protein sequence ID" value="CAL4760444.1"/>
    <property type="molecule type" value="Genomic_DNA"/>
</dbReference>
<gene>
    <name evidence="9" type="ORF">C1SCF055_LOCUS1656</name>
</gene>
<keyword evidence="3" id="KW-0106">Calcium</keyword>
<keyword evidence="4 7" id="KW-1133">Transmembrane helix</keyword>
<evidence type="ECO:0000256" key="5">
    <source>
        <dbReference type="ARBA" id="ARBA00023136"/>
    </source>
</evidence>
<dbReference type="EMBL" id="CAMXCT020000055">
    <property type="protein sequence ID" value="CAL1126507.1"/>
    <property type="molecule type" value="Genomic_DNA"/>
</dbReference>
<feature type="transmembrane region" description="Helical" evidence="7">
    <location>
        <begin position="291"/>
        <end position="312"/>
    </location>
</feature>
<name>A0A9P1FGM8_9DINO</name>
<evidence type="ECO:0000256" key="4">
    <source>
        <dbReference type="ARBA" id="ARBA00022989"/>
    </source>
</evidence>
<feature type="transmembrane region" description="Helical" evidence="7">
    <location>
        <begin position="256"/>
        <end position="279"/>
    </location>
</feature>
<dbReference type="GO" id="GO:0005248">
    <property type="term" value="F:voltage-gated sodium channel activity"/>
    <property type="evidence" value="ECO:0007669"/>
    <property type="project" value="TreeGrafter"/>
</dbReference>
<dbReference type="Gene3D" id="1.10.238.10">
    <property type="entry name" value="EF-hand"/>
    <property type="match status" value="1"/>
</dbReference>
<keyword evidence="10" id="KW-0813">Transport</keyword>
<dbReference type="InterPro" id="IPR005821">
    <property type="entry name" value="Ion_trans_dom"/>
</dbReference>
<dbReference type="Pfam" id="PF00520">
    <property type="entry name" value="Ion_trans"/>
    <property type="match status" value="1"/>
</dbReference>
<feature type="transmembrane region" description="Helical" evidence="7">
    <location>
        <begin position="189"/>
        <end position="207"/>
    </location>
</feature>
<dbReference type="InterPro" id="IPR002048">
    <property type="entry name" value="EF_hand_dom"/>
</dbReference>
<dbReference type="PROSITE" id="PS00018">
    <property type="entry name" value="EF_HAND_1"/>
    <property type="match status" value="2"/>
</dbReference>
<evidence type="ECO:0000259" key="8">
    <source>
        <dbReference type="PROSITE" id="PS50222"/>
    </source>
</evidence>
<dbReference type="SUPFAM" id="SSF47473">
    <property type="entry name" value="EF-hand"/>
    <property type="match status" value="1"/>
</dbReference>
<evidence type="ECO:0000256" key="3">
    <source>
        <dbReference type="ARBA" id="ARBA00022837"/>
    </source>
</evidence>
<keyword evidence="5 7" id="KW-0472">Membrane</keyword>
<evidence type="ECO:0000313" key="10">
    <source>
        <dbReference type="EMBL" id="CAL4760444.1"/>
    </source>
</evidence>
<dbReference type="Gene3D" id="1.10.287.70">
    <property type="match status" value="1"/>
</dbReference>
<feature type="domain" description="EF-hand" evidence="8">
    <location>
        <begin position="380"/>
        <end position="415"/>
    </location>
</feature>
<dbReference type="GO" id="GO:0005509">
    <property type="term" value="F:calcium ion binding"/>
    <property type="evidence" value="ECO:0007669"/>
    <property type="project" value="InterPro"/>
</dbReference>
<dbReference type="EMBL" id="CAMXCT010000055">
    <property type="protein sequence ID" value="CAI3973132.1"/>
    <property type="molecule type" value="Genomic_DNA"/>
</dbReference>
<dbReference type="AlphaFoldDB" id="A0A9P1FGM8"/>
<dbReference type="PANTHER" id="PTHR10037:SF62">
    <property type="entry name" value="SODIUM CHANNEL PROTEIN 60E"/>
    <property type="match status" value="1"/>
</dbReference>
<dbReference type="PANTHER" id="PTHR10037">
    <property type="entry name" value="VOLTAGE-GATED CATION CHANNEL CALCIUM AND SODIUM"/>
    <property type="match status" value="1"/>
</dbReference>
<keyword evidence="2 7" id="KW-0812">Transmembrane</keyword>
<sequence length="682" mass="77048">MELLKLWKKWQGAPDSDNDQPGEETEHLQRALERIERDSIRYKQSVTKPWLGKNGEVLWSKNRICLAKFVVSQSFETFMGLVIFANLVLTIVETNSVAACYPEYAQQLETCPQRTSAQSWLLVCTIVFQVIYTMECALRAYVDRHNFLWNKWNQIDLWITILGWVGVALSSLVHLNILRILRVVRLARVGRLVISVPELYILLSGLTTSFKPILFGSIMLISVILVWSVVVVELLHPIASQLDFRNCPNCHMGFSGVYTAWLTLFSQIVAGDSWGLISLPLAKAEPWTTPILFFIMMTVSLGVMNLILAVIVEKAAEARENDQERKLKQADQQRQKDMVELAVLCDRMDNDGSGALSLQEMLDGFDYDLDFQKVMARMDIERSEVETLFKALDADASGELDFLEFCYHLGSCKRRDPLMLSALTRYGVMEVKTLIHSEVSKALEEQRQMLQDQLELLSHIPSCEQAAKQLRQKRLEKACDGSDSGQHGKHVGNDESAKPVPKQHARRTQHQHQVQRIQKLRATVREHRQSLKATEETGETEQKMSQTLPAGSIGLTVQPAERLGSLRSVETISDSLSASCKFYETMQSQLESLMLTIEQLRADVPQGPAASLKPTSPVGHEPESATQVMRVTQVTPDAIEVDSRYDELQREEEALHAKCRSLINSIALSLGEPHVAREHVRV</sequence>
<dbReference type="SUPFAM" id="SSF81324">
    <property type="entry name" value="Voltage-gated potassium channels"/>
    <property type="match status" value="1"/>
</dbReference>
<dbReference type="PROSITE" id="PS50222">
    <property type="entry name" value="EF_HAND_2"/>
    <property type="match status" value="1"/>
</dbReference>
<dbReference type="InterPro" id="IPR043203">
    <property type="entry name" value="VGCC_Ca_Na"/>
</dbReference>
<dbReference type="InterPro" id="IPR011992">
    <property type="entry name" value="EF-hand-dom_pair"/>
</dbReference>
<feature type="region of interest" description="Disordered" evidence="6">
    <location>
        <begin position="474"/>
        <end position="549"/>
    </location>
</feature>
<dbReference type="OrthoDB" id="438851at2759"/>
<dbReference type="CDD" id="cd00051">
    <property type="entry name" value="EFh"/>
    <property type="match status" value="1"/>
</dbReference>
<evidence type="ECO:0000256" key="6">
    <source>
        <dbReference type="SAM" id="MobiDB-lite"/>
    </source>
</evidence>
<dbReference type="Gene3D" id="1.20.120.350">
    <property type="entry name" value="Voltage-gated potassium channels. Chain C"/>
    <property type="match status" value="1"/>
</dbReference>
<organism evidence="9">
    <name type="scientific">Cladocopium goreaui</name>
    <dbReference type="NCBI Taxonomy" id="2562237"/>
    <lineage>
        <taxon>Eukaryota</taxon>
        <taxon>Sar</taxon>
        <taxon>Alveolata</taxon>
        <taxon>Dinophyceae</taxon>
        <taxon>Suessiales</taxon>
        <taxon>Symbiodiniaceae</taxon>
        <taxon>Cladocopium</taxon>
    </lineage>
</organism>
<dbReference type="SMART" id="SM00054">
    <property type="entry name" value="EFh"/>
    <property type="match status" value="2"/>
</dbReference>
<feature type="transmembrane region" description="Helical" evidence="7">
    <location>
        <begin position="120"/>
        <end position="142"/>
    </location>
</feature>
<reference evidence="9" key="1">
    <citation type="submission" date="2022-10" db="EMBL/GenBank/DDBJ databases">
        <authorList>
            <person name="Chen Y."/>
            <person name="Dougan E. K."/>
            <person name="Chan C."/>
            <person name="Rhodes N."/>
            <person name="Thang M."/>
        </authorList>
    </citation>
    <scope>NUCLEOTIDE SEQUENCE</scope>
</reference>